<dbReference type="OrthoDB" id="415411at2759"/>
<keyword evidence="4" id="KW-1185">Reference proteome</keyword>
<dbReference type="InterPro" id="IPR017850">
    <property type="entry name" value="Alkaline_phosphatase_core_sf"/>
</dbReference>
<dbReference type="GO" id="GO:0016787">
    <property type="term" value="F:hydrolase activity"/>
    <property type="evidence" value="ECO:0007669"/>
    <property type="project" value="UniProtKB-ARBA"/>
</dbReference>
<feature type="chain" id="PRO_5017018013" evidence="2">
    <location>
        <begin position="20"/>
        <end position="519"/>
    </location>
</feature>
<dbReference type="EMBL" id="JOJR01000011">
    <property type="protein sequence ID" value="RCN51754.1"/>
    <property type="molecule type" value="Genomic_DNA"/>
</dbReference>
<comment type="caution">
    <text evidence="3">The sequence shown here is derived from an EMBL/GenBank/DDBJ whole genome shotgun (WGS) entry which is preliminary data.</text>
</comment>
<evidence type="ECO:0000313" key="3">
    <source>
        <dbReference type="EMBL" id="RCN51754.1"/>
    </source>
</evidence>
<sequence length="519" mass="59035">MILSVRIIFTSLIFTLVTALSPHPKLILISFDGFRYDLLNATMCPNIFKWAVRSSWFVNGSRSQYVTYTAPNHMSIVTGLHEVDHGIVSNYFWDTDTGKFFDYFNSTKRQGVVNESLDSSWYLGEPVWLTNEKSDSTRRSASFYWPNGEAPFPTPPHRPSIHRQWKDFRNLTEWMTDVDAIIDLFTNEENPVNFVAWYVAEPDHTLHLNGFYNGELRKKIRQLDQLFGYFVAKLHDSGLEDVVNVILTADHGHAEIEGAQNVMCVRDYITSEGYDLGDHMIYPHNESIALEIYHNLTDAVKKHGYKVNIFLKENIPRHLFYSNSSRIGRIVIEPAVGWAASLSCKTNKLLQTYSSGNVRFNSSTHGMDPDSKEMRAFLVVGGPSVIPGKRISDIPDNIDLYAFMCYVLGVSGAPNNSSMTVLSQALQVNQLVLHTSGMLFEWITFFVLIIPSICIVVLFMIYACKHTILSENQSWAWSQKGYRPLVMNTVDLERHGSSCDSAPLTRVDTNKEESSEDEF</sequence>
<accession>A0A368H5A9</accession>
<feature type="signal peptide" evidence="2">
    <location>
        <begin position="1"/>
        <end position="19"/>
    </location>
</feature>
<evidence type="ECO:0000256" key="1">
    <source>
        <dbReference type="SAM" id="Phobius"/>
    </source>
</evidence>
<gene>
    <name evidence="3" type="ORF">ANCCAN_02114</name>
</gene>
<keyword evidence="2" id="KW-0732">Signal</keyword>
<evidence type="ECO:0000313" key="4">
    <source>
        <dbReference type="Proteomes" id="UP000252519"/>
    </source>
</evidence>
<dbReference type="Proteomes" id="UP000252519">
    <property type="component" value="Unassembled WGS sequence"/>
</dbReference>
<protein>
    <submittedName>
        <fullName evidence="3">Type I phosphodiesterase / nucleotide pyrophosphatase</fullName>
    </submittedName>
</protein>
<name>A0A368H5A9_ANCCA</name>
<evidence type="ECO:0000256" key="2">
    <source>
        <dbReference type="SAM" id="SignalP"/>
    </source>
</evidence>
<dbReference type="Gene3D" id="3.30.1360.180">
    <property type="match status" value="1"/>
</dbReference>
<proteinExistence type="predicted"/>
<dbReference type="CDD" id="cd16018">
    <property type="entry name" value="Enpp"/>
    <property type="match status" value="1"/>
</dbReference>
<dbReference type="PANTHER" id="PTHR10151:SF120">
    <property type="entry name" value="BIS(5'-ADENOSYL)-TRIPHOSPHATASE"/>
    <property type="match status" value="1"/>
</dbReference>
<dbReference type="AlphaFoldDB" id="A0A368H5A9"/>
<dbReference type="STRING" id="29170.A0A368H5A9"/>
<keyword evidence="1" id="KW-0812">Transmembrane</keyword>
<organism evidence="3 4">
    <name type="scientific">Ancylostoma caninum</name>
    <name type="common">Dog hookworm</name>
    <dbReference type="NCBI Taxonomy" id="29170"/>
    <lineage>
        <taxon>Eukaryota</taxon>
        <taxon>Metazoa</taxon>
        <taxon>Ecdysozoa</taxon>
        <taxon>Nematoda</taxon>
        <taxon>Chromadorea</taxon>
        <taxon>Rhabditida</taxon>
        <taxon>Rhabditina</taxon>
        <taxon>Rhabditomorpha</taxon>
        <taxon>Strongyloidea</taxon>
        <taxon>Ancylostomatidae</taxon>
        <taxon>Ancylostomatinae</taxon>
        <taxon>Ancylostoma</taxon>
    </lineage>
</organism>
<dbReference type="PANTHER" id="PTHR10151">
    <property type="entry name" value="ECTONUCLEOTIDE PYROPHOSPHATASE/PHOSPHODIESTERASE"/>
    <property type="match status" value="1"/>
</dbReference>
<dbReference type="SUPFAM" id="SSF53649">
    <property type="entry name" value="Alkaline phosphatase-like"/>
    <property type="match status" value="1"/>
</dbReference>
<reference evidence="3 4" key="1">
    <citation type="submission" date="2014-10" db="EMBL/GenBank/DDBJ databases">
        <title>Draft genome of the hookworm Ancylostoma caninum.</title>
        <authorList>
            <person name="Mitreva M."/>
        </authorList>
    </citation>
    <scope>NUCLEOTIDE SEQUENCE [LARGE SCALE GENOMIC DNA]</scope>
    <source>
        <strain evidence="3 4">Baltimore</strain>
    </source>
</reference>
<feature type="transmembrane region" description="Helical" evidence="1">
    <location>
        <begin position="442"/>
        <end position="464"/>
    </location>
</feature>
<dbReference type="Gene3D" id="3.40.720.10">
    <property type="entry name" value="Alkaline Phosphatase, subunit A"/>
    <property type="match status" value="1"/>
</dbReference>
<dbReference type="Pfam" id="PF01663">
    <property type="entry name" value="Phosphodiest"/>
    <property type="match status" value="1"/>
</dbReference>
<keyword evidence="1" id="KW-1133">Transmembrane helix</keyword>
<keyword evidence="1" id="KW-0472">Membrane</keyword>
<dbReference type="InterPro" id="IPR002591">
    <property type="entry name" value="Phosphodiest/P_Trfase"/>
</dbReference>